<feature type="compositionally biased region" description="Polar residues" evidence="1">
    <location>
        <begin position="9"/>
        <end position="21"/>
    </location>
</feature>
<reference evidence="2 3" key="1">
    <citation type="submission" date="2020-08" db="EMBL/GenBank/DDBJ databases">
        <title>The genome sequence of type strain Novosphingobium piscinae KCTC 42194.</title>
        <authorList>
            <person name="Liu Y."/>
        </authorList>
    </citation>
    <scope>NUCLEOTIDE SEQUENCE [LARGE SCALE GENOMIC DNA]</scope>
    <source>
        <strain evidence="2 3">KCTC 42194</strain>
    </source>
</reference>
<proteinExistence type="predicted"/>
<comment type="caution">
    <text evidence="2">The sequence shown here is derived from an EMBL/GenBank/DDBJ whole genome shotgun (WGS) entry which is preliminary data.</text>
</comment>
<name>A0A7X1FZ09_9SPHN</name>
<dbReference type="EMBL" id="JACLAX010000009">
    <property type="protein sequence ID" value="MBC2669588.1"/>
    <property type="molecule type" value="Genomic_DNA"/>
</dbReference>
<protein>
    <submittedName>
        <fullName evidence="2">Preprotein translocase subunit YajC</fullName>
    </submittedName>
</protein>
<organism evidence="2 3">
    <name type="scientific">Novosphingobium piscinae</name>
    <dbReference type="NCBI Taxonomy" id="1507448"/>
    <lineage>
        <taxon>Bacteria</taxon>
        <taxon>Pseudomonadati</taxon>
        <taxon>Pseudomonadota</taxon>
        <taxon>Alphaproteobacteria</taxon>
        <taxon>Sphingomonadales</taxon>
        <taxon>Sphingomonadaceae</taxon>
        <taxon>Novosphingobium</taxon>
    </lineage>
</organism>
<gene>
    <name evidence="2" type="ORF">H7F53_10570</name>
</gene>
<feature type="region of interest" description="Disordered" evidence="1">
    <location>
        <begin position="1"/>
        <end position="45"/>
    </location>
</feature>
<dbReference type="Proteomes" id="UP000551327">
    <property type="component" value="Unassembled WGS sequence"/>
</dbReference>
<evidence type="ECO:0000313" key="3">
    <source>
        <dbReference type="Proteomes" id="UP000551327"/>
    </source>
</evidence>
<evidence type="ECO:0000256" key="1">
    <source>
        <dbReference type="SAM" id="MobiDB-lite"/>
    </source>
</evidence>
<evidence type="ECO:0000313" key="2">
    <source>
        <dbReference type="EMBL" id="MBC2669588.1"/>
    </source>
</evidence>
<dbReference type="AlphaFoldDB" id="A0A7X1FZ09"/>
<sequence length="560" mass="58166">MAGQALPAQAQSLPYGNTASGDDTVAAPGGGSGQAPRGRGTGPRRQVTVSPYIEAAQVVGAQLSPDQEVLTWTALAAGVDAGLAGRNTQGSLSIRYERRIGWGRAGSGDVLSGLARASVAVVPQALAIEVGGLAARSTVDGRSPAVPGGFTGADSAQLYSVYAGPSLRTQAGAVALTGSYRVGYTEVGTSDTLRTATSTANLDTFDHSITHNAAVRAGVRPGDVLPIGVGVGAGYLREDVSNLDQRVEDFHARSDVIVPVSSAVALVGGVGFEDVQISGRDALRDASGAPVRGPDGRLVTDRAAPRQIAYQTKGFIWDAGITWRPSSRTAFEAHVGRRYGSMTYYGSFGWRASSRSSLSVAVYDSMTGLGGQINRALVELPTEFTALRDPTTGNLNGCVSPTGNPTLAPSGSNCLTSAFGSLRSAVFRSRGVQATYATQLGRLGAGLAGGYDRRRYVAAPGTLLASINGIVDENTWLSAWLSGRLDERSSFSTFVYANWFSNGALSGGQGTALGANALFSREFGNRISGNASFGIQGLRRDLTEDEWQASALLGLRYSFF</sequence>
<accession>A0A7X1FZ09</accession>
<keyword evidence="3" id="KW-1185">Reference proteome</keyword>